<dbReference type="Gene3D" id="1.10.8.10">
    <property type="entry name" value="DNA helicase RuvA subunit, C-terminal domain"/>
    <property type="match status" value="1"/>
</dbReference>
<dbReference type="CDD" id="cd14301">
    <property type="entry name" value="UBA_UBS3B"/>
    <property type="match status" value="1"/>
</dbReference>
<dbReference type="GO" id="GO:0004721">
    <property type="term" value="F:phosphoprotein phosphatase activity"/>
    <property type="evidence" value="ECO:0007669"/>
    <property type="project" value="UniProtKB-KW"/>
</dbReference>
<dbReference type="Gene3D" id="2.30.30.40">
    <property type="entry name" value="SH3 Domains"/>
    <property type="match status" value="1"/>
</dbReference>
<evidence type="ECO:0000256" key="4">
    <source>
        <dbReference type="ARBA" id="ARBA00022912"/>
    </source>
</evidence>
<dbReference type="Proteomes" id="UP000299102">
    <property type="component" value="Unassembled WGS sequence"/>
</dbReference>
<dbReference type="SMART" id="SM00165">
    <property type="entry name" value="UBA"/>
    <property type="match status" value="1"/>
</dbReference>
<evidence type="ECO:0000313" key="11">
    <source>
        <dbReference type="EMBL" id="GBP16664.1"/>
    </source>
</evidence>
<evidence type="ECO:0000256" key="2">
    <source>
        <dbReference type="ARBA" id="ARBA00022443"/>
    </source>
</evidence>
<dbReference type="Pfam" id="PF13843">
    <property type="entry name" value="DDE_Tnp_1_7"/>
    <property type="match status" value="1"/>
</dbReference>
<dbReference type="InterPro" id="IPR036028">
    <property type="entry name" value="SH3-like_dom_sf"/>
</dbReference>
<evidence type="ECO:0000256" key="3">
    <source>
        <dbReference type="ARBA" id="ARBA00022490"/>
    </source>
</evidence>
<feature type="compositionally biased region" description="Low complexity" evidence="9">
    <location>
        <begin position="423"/>
        <end position="448"/>
    </location>
</feature>
<feature type="region of interest" description="Disordered" evidence="9">
    <location>
        <begin position="383"/>
        <end position="458"/>
    </location>
</feature>
<evidence type="ECO:0000313" key="12">
    <source>
        <dbReference type="Proteomes" id="UP000299102"/>
    </source>
</evidence>
<dbReference type="PANTHER" id="PTHR47272:SF1">
    <property type="entry name" value="PIGGYBAC TRANSPOSABLE ELEMENT-DERIVED PROTEIN 3-LIKE"/>
    <property type="match status" value="1"/>
</dbReference>
<accession>A0A4C1TRX5</accession>
<comment type="catalytic activity">
    <reaction evidence="6">
        <text>2-deoxyecdysone 22-phosphate + H2O = 2-deoxyecdysone + phosphate</text>
        <dbReference type="Rhea" id="RHEA:63584"/>
        <dbReference type="ChEBI" id="CHEBI:15377"/>
        <dbReference type="ChEBI" id="CHEBI:19566"/>
        <dbReference type="ChEBI" id="CHEBI:43474"/>
        <dbReference type="ChEBI" id="CHEBI:147386"/>
    </reaction>
</comment>
<dbReference type="Pfam" id="PF22562">
    <property type="entry name" value="UBA_7"/>
    <property type="match status" value="1"/>
</dbReference>
<evidence type="ECO:0000256" key="7">
    <source>
        <dbReference type="ARBA" id="ARBA00052011"/>
    </source>
</evidence>
<evidence type="ECO:0000256" key="6">
    <source>
        <dbReference type="ARBA" id="ARBA00051991"/>
    </source>
</evidence>
<dbReference type="SUPFAM" id="SSF50044">
    <property type="entry name" value="SH3-domain"/>
    <property type="match status" value="1"/>
</dbReference>
<feature type="compositionally biased region" description="Acidic residues" evidence="9">
    <location>
        <begin position="383"/>
        <end position="402"/>
    </location>
</feature>
<feature type="compositionally biased region" description="Pro residues" evidence="9">
    <location>
        <begin position="413"/>
        <end position="422"/>
    </location>
</feature>
<comment type="catalytic activity">
    <reaction evidence="7">
        <text>ecdysone 22-phosphate + H2O = ecdysone + phosphate</text>
        <dbReference type="Rhea" id="RHEA:63576"/>
        <dbReference type="ChEBI" id="CHEBI:15377"/>
        <dbReference type="ChEBI" id="CHEBI:16688"/>
        <dbReference type="ChEBI" id="CHEBI:43474"/>
        <dbReference type="ChEBI" id="CHEBI:147380"/>
    </reaction>
</comment>
<dbReference type="SUPFAM" id="SSF46934">
    <property type="entry name" value="UBA-like"/>
    <property type="match status" value="1"/>
</dbReference>
<dbReference type="InterPro" id="IPR009060">
    <property type="entry name" value="UBA-like_sf"/>
</dbReference>
<dbReference type="FunFam" id="1.10.8.10:FF:000053">
    <property type="entry name" value="Ubiquitin-associated and SH3 domain-containing, A"/>
    <property type="match status" value="1"/>
</dbReference>
<keyword evidence="2" id="KW-0728">SH3 domain</keyword>
<dbReference type="EMBL" id="BGZK01000081">
    <property type="protein sequence ID" value="GBP16664.1"/>
    <property type="molecule type" value="Genomic_DNA"/>
</dbReference>
<reference evidence="11 12" key="1">
    <citation type="journal article" date="2019" name="Commun. Biol.">
        <title>The bagworm genome reveals a unique fibroin gene that provides high tensile strength.</title>
        <authorList>
            <person name="Kono N."/>
            <person name="Nakamura H."/>
            <person name="Ohtoshi R."/>
            <person name="Tomita M."/>
            <person name="Numata K."/>
            <person name="Arakawa K."/>
        </authorList>
    </citation>
    <scope>NUCLEOTIDE SEQUENCE [LARGE SCALE GENOMIC DNA]</scope>
</reference>
<dbReference type="InterPro" id="IPR015940">
    <property type="entry name" value="UBA"/>
</dbReference>
<dbReference type="OrthoDB" id="414418at2759"/>
<evidence type="ECO:0000256" key="9">
    <source>
        <dbReference type="SAM" id="MobiDB-lite"/>
    </source>
</evidence>
<sequence length="561" mass="63475">MSCLPPRKVSVSGKKSKKDVNPLQILLQMGFSKQRALKALAATGNRSVQLASDWLLTHVNDSLLDIEAPREYILYACPTGPLLEQLHEFWSKSKEVGGWNGAHNLPPHITLVSFFKGADEYSLQVAKAAKQVFEIVGNPPNCTPKLEPYVSYNFMGLFLLEEHAEYLKKIAVEYVKQVLSPEISLEPHIKSLHITLAYNFDVSVNESLKKLVEGLQPLDNCNWELRLYSRDPRFASYQVHKVTQDYTPIEHDELELVMGDYVYIEKEQLDNSSDGWVQGTSWLTENLNLIFGTQSTSIDRDTIAERNKKYLLLGRMFEHVSRPEYAYGMAAFFGSSTRSRAPLMDNYISELLNNGDVSEIEDFDIDEDDFDLEPNILFALAAEEDCSSEEQDDKQDVIEDESSSIPESVVEPPEAPIIPPSIPSGQTTRTSRQGRSVSVSSSTQRSRVICGRSSRGGAVSTLSTTRRRVWKQVPFEDGPHNYMPIPTKPVRRPVDYFRDYFDDDFIEKISHCTNLYYLRSTGRELKCTSTEITKLLAIHIIMGCVPYPGCLCIGELVRSWV</sequence>
<dbReference type="PROSITE" id="PS50030">
    <property type="entry name" value="UBA"/>
    <property type="match status" value="1"/>
</dbReference>
<dbReference type="AlphaFoldDB" id="A0A4C1TRX5"/>
<name>A0A4C1TRX5_EUMVA</name>
<evidence type="ECO:0000256" key="1">
    <source>
        <dbReference type="ARBA" id="ARBA00004514"/>
    </source>
</evidence>
<comment type="caution">
    <text evidence="11">The sequence shown here is derived from an EMBL/GenBank/DDBJ whole genome shotgun (WGS) entry which is preliminary data.</text>
</comment>
<dbReference type="GO" id="GO:0005829">
    <property type="term" value="C:cytosol"/>
    <property type="evidence" value="ECO:0007669"/>
    <property type="project" value="UniProtKB-SubCell"/>
</dbReference>
<feature type="domain" description="UBA" evidence="10">
    <location>
        <begin position="17"/>
        <end position="58"/>
    </location>
</feature>
<keyword evidence="12" id="KW-1185">Reference proteome</keyword>
<comment type="subcellular location">
    <subcellularLocation>
        <location evidence="1">Cytoplasm</location>
        <location evidence="1">Cytosol</location>
    </subcellularLocation>
</comment>
<proteinExistence type="predicted"/>
<protein>
    <recommendedName>
        <fullName evidence="8">Ecdysteroid-phosphate phosphatase</fullName>
    </recommendedName>
</protein>
<keyword evidence="4" id="KW-0378">Hydrolase</keyword>
<keyword evidence="4" id="KW-0904">Protein phosphatase</keyword>
<evidence type="ECO:0000259" key="10">
    <source>
        <dbReference type="PROSITE" id="PS50030"/>
    </source>
</evidence>
<dbReference type="PANTHER" id="PTHR47272">
    <property type="entry name" value="DDE_TNP_1_7 DOMAIN-CONTAINING PROTEIN"/>
    <property type="match status" value="1"/>
</dbReference>
<organism evidence="11 12">
    <name type="scientific">Eumeta variegata</name>
    <name type="common">Bagworm moth</name>
    <name type="synonym">Eumeta japonica</name>
    <dbReference type="NCBI Taxonomy" id="151549"/>
    <lineage>
        <taxon>Eukaryota</taxon>
        <taxon>Metazoa</taxon>
        <taxon>Ecdysozoa</taxon>
        <taxon>Arthropoda</taxon>
        <taxon>Hexapoda</taxon>
        <taxon>Insecta</taxon>
        <taxon>Pterygota</taxon>
        <taxon>Neoptera</taxon>
        <taxon>Endopterygota</taxon>
        <taxon>Lepidoptera</taxon>
        <taxon>Glossata</taxon>
        <taxon>Ditrysia</taxon>
        <taxon>Tineoidea</taxon>
        <taxon>Psychidae</taxon>
        <taxon>Oiketicinae</taxon>
        <taxon>Eumeta</taxon>
    </lineage>
</organism>
<evidence type="ECO:0000256" key="5">
    <source>
        <dbReference type="ARBA" id="ARBA00050567"/>
    </source>
</evidence>
<keyword evidence="3" id="KW-0963">Cytoplasm</keyword>
<evidence type="ECO:0000256" key="8">
    <source>
        <dbReference type="ARBA" id="ARBA00074288"/>
    </source>
</evidence>
<dbReference type="GO" id="GO:0102531">
    <property type="term" value="F:ecdysteroid-phosphate phosphatase activity"/>
    <property type="evidence" value="ECO:0007669"/>
    <property type="project" value="UniProtKB-ARBA"/>
</dbReference>
<gene>
    <name evidence="11" type="ORF">EVAR_13291_1</name>
</gene>
<dbReference type="InterPro" id="IPR029526">
    <property type="entry name" value="PGBD"/>
</dbReference>
<feature type="compositionally biased region" description="Low complexity" evidence="9">
    <location>
        <begin position="403"/>
        <end position="412"/>
    </location>
</feature>
<comment type="catalytic activity">
    <reaction evidence="5">
        <text>20-hydroxyecdysone 22-phosphate + H2O = 20-hydroxyecdysone + phosphate</text>
        <dbReference type="Rhea" id="RHEA:63580"/>
        <dbReference type="ChEBI" id="CHEBI:15377"/>
        <dbReference type="ChEBI" id="CHEBI:16587"/>
        <dbReference type="ChEBI" id="CHEBI:43474"/>
        <dbReference type="ChEBI" id="CHEBI:147382"/>
    </reaction>
</comment>
<dbReference type="STRING" id="151549.A0A4C1TRX5"/>